<dbReference type="EMBL" id="BTGU01000136">
    <property type="protein sequence ID" value="GMN62839.1"/>
    <property type="molecule type" value="Genomic_DNA"/>
</dbReference>
<feature type="signal peptide" evidence="1">
    <location>
        <begin position="1"/>
        <end position="16"/>
    </location>
</feature>
<keyword evidence="3" id="KW-1185">Reference proteome</keyword>
<comment type="caution">
    <text evidence="2">The sequence shown here is derived from an EMBL/GenBank/DDBJ whole genome shotgun (WGS) entry which is preliminary data.</text>
</comment>
<evidence type="ECO:0008006" key="4">
    <source>
        <dbReference type="Google" id="ProtNLM"/>
    </source>
</evidence>
<evidence type="ECO:0000256" key="1">
    <source>
        <dbReference type="SAM" id="SignalP"/>
    </source>
</evidence>
<keyword evidence="1" id="KW-0732">Signal</keyword>
<gene>
    <name evidence="2" type="ORF">TIFTF001_031925</name>
</gene>
<evidence type="ECO:0000313" key="3">
    <source>
        <dbReference type="Proteomes" id="UP001187192"/>
    </source>
</evidence>
<evidence type="ECO:0000313" key="2">
    <source>
        <dbReference type="EMBL" id="GMN62839.1"/>
    </source>
</evidence>
<feature type="chain" id="PRO_5041659118" description="Secreted protein" evidence="1">
    <location>
        <begin position="17"/>
        <end position="98"/>
    </location>
</feature>
<organism evidence="2 3">
    <name type="scientific">Ficus carica</name>
    <name type="common">Common fig</name>
    <dbReference type="NCBI Taxonomy" id="3494"/>
    <lineage>
        <taxon>Eukaryota</taxon>
        <taxon>Viridiplantae</taxon>
        <taxon>Streptophyta</taxon>
        <taxon>Embryophyta</taxon>
        <taxon>Tracheophyta</taxon>
        <taxon>Spermatophyta</taxon>
        <taxon>Magnoliopsida</taxon>
        <taxon>eudicotyledons</taxon>
        <taxon>Gunneridae</taxon>
        <taxon>Pentapetalae</taxon>
        <taxon>rosids</taxon>
        <taxon>fabids</taxon>
        <taxon>Rosales</taxon>
        <taxon>Moraceae</taxon>
        <taxon>Ficeae</taxon>
        <taxon>Ficus</taxon>
    </lineage>
</organism>
<proteinExistence type="predicted"/>
<accession>A0AA88J4Z6</accession>
<name>A0AA88J4Z6_FICCA</name>
<sequence length="98" mass="10557">MMALVVVFGFVGDAFWRDTAEGAKAPLNFRPSRHGSVRVGCVRERNFGIRGVVGGGLSRHTARGVVDGSALWGFWSLWCNGTMVEWIPYLASGASNIG</sequence>
<protein>
    <recommendedName>
        <fullName evidence="4">Secreted protein</fullName>
    </recommendedName>
</protein>
<dbReference type="AlphaFoldDB" id="A0AA88J4Z6"/>
<dbReference type="Proteomes" id="UP001187192">
    <property type="component" value="Unassembled WGS sequence"/>
</dbReference>
<reference evidence="2" key="1">
    <citation type="submission" date="2023-07" db="EMBL/GenBank/DDBJ databases">
        <title>draft genome sequence of fig (Ficus carica).</title>
        <authorList>
            <person name="Takahashi T."/>
            <person name="Nishimura K."/>
        </authorList>
    </citation>
    <scope>NUCLEOTIDE SEQUENCE</scope>
</reference>